<evidence type="ECO:0000256" key="4">
    <source>
        <dbReference type="ARBA" id="ARBA00023242"/>
    </source>
</evidence>
<organism evidence="7 8">
    <name type="scientific">Xylaria grammica</name>
    <dbReference type="NCBI Taxonomy" id="363999"/>
    <lineage>
        <taxon>Eukaryota</taxon>
        <taxon>Fungi</taxon>
        <taxon>Dikarya</taxon>
        <taxon>Ascomycota</taxon>
        <taxon>Pezizomycotina</taxon>
        <taxon>Sordariomycetes</taxon>
        <taxon>Xylariomycetidae</taxon>
        <taxon>Xylariales</taxon>
        <taxon>Xylariaceae</taxon>
        <taxon>Xylaria</taxon>
    </lineage>
</organism>
<evidence type="ECO:0000313" key="7">
    <source>
        <dbReference type="EMBL" id="RWA13762.1"/>
    </source>
</evidence>
<dbReference type="SUPFAM" id="SSF57959">
    <property type="entry name" value="Leucine zipper domain"/>
    <property type="match status" value="1"/>
</dbReference>
<dbReference type="CDD" id="cd14687">
    <property type="entry name" value="bZIP_ATF2"/>
    <property type="match status" value="1"/>
</dbReference>
<evidence type="ECO:0000256" key="1">
    <source>
        <dbReference type="ARBA" id="ARBA00004123"/>
    </source>
</evidence>
<evidence type="ECO:0000256" key="5">
    <source>
        <dbReference type="SAM" id="MobiDB-lite"/>
    </source>
</evidence>
<dbReference type="InterPro" id="IPR046347">
    <property type="entry name" value="bZIP_sf"/>
</dbReference>
<dbReference type="AlphaFoldDB" id="A0A439DH81"/>
<feature type="compositionally biased region" description="Low complexity" evidence="5">
    <location>
        <begin position="130"/>
        <end position="150"/>
    </location>
</feature>
<dbReference type="STRING" id="363999.A0A439DH81"/>
<dbReference type="GO" id="GO:0003700">
    <property type="term" value="F:DNA-binding transcription factor activity"/>
    <property type="evidence" value="ECO:0007669"/>
    <property type="project" value="InterPro"/>
</dbReference>
<feature type="region of interest" description="Disordered" evidence="5">
    <location>
        <begin position="130"/>
        <end position="155"/>
    </location>
</feature>
<proteinExistence type="predicted"/>
<reference evidence="7 8" key="1">
    <citation type="submission" date="2018-12" db="EMBL/GenBank/DDBJ databases">
        <title>Draft genome sequence of Xylaria grammica IHI A82.</title>
        <authorList>
            <person name="Buettner E."/>
            <person name="Kellner H."/>
        </authorList>
    </citation>
    <scope>NUCLEOTIDE SEQUENCE [LARGE SCALE GENOMIC DNA]</scope>
    <source>
        <strain evidence="7 8">IHI A82</strain>
    </source>
</reference>
<keyword evidence="3" id="KW-0804">Transcription</keyword>
<evidence type="ECO:0000256" key="2">
    <source>
        <dbReference type="ARBA" id="ARBA00023015"/>
    </source>
</evidence>
<dbReference type="Proteomes" id="UP000286045">
    <property type="component" value="Unassembled WGS sequence"/>
</dbReference>
<keyword evidence="8" id="KW-1185">Reference proteome</keyword>
<dbReference type="InterPro" id="IPR004827">
    <property type="entry name" value="bZIP"/>
</dbReference>
<name>A0A439DH81_9PEZI</name>
<dbReference type="PANTHER" id="PTHR19304">
    <property type="entry name" value="CYCLIC-AMP RESPONSE ELEMENT BINDING PROTEIN"/>
    <property type="match status" value="1"/>
</dbReference>
<feature type="domain" description="BZIP" evidence="6">
    <location>
        <begin position="163"/>
        <end position="219"/>
    </location>
</feature>
<comment type="subcellular location">
    <subcellularLocation>
        <location evidence="1">Nucleus</location>
    </subcellularLocation>
</comment>
<dbReference type="SMART" id="SM00338">
    <property type="entry name" value="BRLZ"/>
    <property type="match status" value="1"/>
</dbReference>
<comment type="caution">
    <text evidence="7">The sequence shown here is derived from an EMBL/GenBank/DDBJ whole genome shotgun (WGS) entry which is preliminary data.</text>
</comment>
<sequence>MMNGGIFIGQSLQDNTRALNYPLYGALSESEEPPTLEFGWAHQEEEARYDPRQNLRNPAKETWAGSTDLGLYMSTNNEFNSGFELDGDPEEPALFAQGRTMVHPINTTTSLNTADFISDQQNYRAETYEAIPSEPSPASTASTSKSPVTSMDSTRVPDIKHHRERNRVAARKCRQKAKLNFAGLQRRERELSQQNKLLHSHVGGLREEVLDLKNEILRHSDCNSSVIQDYIANAARRQLG</sequence>
<dbReference type="InterPro" id="IPR051027">
    <property type="entry name" value="bZIP_transcription_factors"/>
</dbReference>
<evidence type="ECO:0000259" key="6">
    <source>
        <dbReference type="PROSITE" id="PS50217"/>
    </source>
</evidence>
<gene>
    <name evidence="7" type="ORF">EKO27_g1350</name>
</gene>
<protein>
    <recommendedName>
        <fullName evidence="6">BZIP domain-containing protein</fullName>
    </recommendedName>
</protein>
<dbReference type="PROSITE" id="PS00036">
    <property type="entry name" value="BZIP_BASIC"/>
    <property type="match status" value="1"/>
</dbReference>
<accession>A0A439DH81</accession>
<keyword evidence="2" id="KW-0805">Transcription regulation</keyword>
<evidence type="ECO:0000313" key="8">
    <source>
        <dbReference type="Proteomes" id="UP000286045"/>
    </source>
</evidence>
<dbReference type="PROSITE" id="PS50217">
    <property type="entry name" value="BZIP"/>
    <property type="match status" value="1"/>
</dbReference>
<evidence type="ECO:0000256" key="3">
    <source>
        <dbReference type="ARBA" id="ARBA00023163"/>
    </source>
</evidence>
<dbReference type="EMBL" id="RYZI01000020">
    <property type="protein sequence ID" value="RWA13762.1"/>
    <property type="molecule type" value="Genomic_DNA"/>
</dbReference>
<keyword evidence="4" id="KW-0539">Nucleus</keyword>
<dbReference type="Pfam" id="PF00170">
    <property type="entry name" value="bZIP_1"/>
    <property type="match status" value="1"/>
</dbReference>
<dbReference type="Gene3D" id="1.20.5.170">
    <property type="match status" value="1"/>
</dbReference>
<dbReference type="GO" id="GO:0005634">
    <property type="term" value="C:nucleus"/>
    <property type="evidence" value="ECO:0007669"/>
    <property type="project" value="UniProtKB-SubCell"/>
</dbReference>